<keyword evidence="2" id="KW-1185">Reference proteome</keyword>
<accession>A0ABT9ZSL0</accession>
<dbReference type="Proteomes" id="UP001230005">
    <property type="component" value="Unassembled WGS sequence"/>
</dbReference>
<dbReference type="RefSeq" id="WP_307323844.1">
    <property type="nucleotide sequence ID" value="NZ_JAUSUG010000005.1"/>
</dbReference>
<proteinExistence type="predicted"/>
<gene>
    <name evidence="1" type="ORF">J2S74_001587</name>
</gene>
<evidence type="ECO:0000313" key="2">
    <source>
        <dbReference type="Proteomes" id="UP001230005"/>
    </source>
</evidence>
<name>A0ABT9ZSL0_9BACI</name>
<protein>
    <submittedName>
        <fullName evidence="1">Uncharacterized protein</fullName>
    </submittedName>
</protein>
<sequence>MNSKRLSDMSYGEFQERLVQLTMKEIDDKAISPLVYFPLVLDRVDSFLLAHWSLIWMKCSQMNWEQWLQSNCFSLFKEEVIKDIEVEILQIEDSKSNVS</sequence>
<organism evidence="1 2">
    <name type="scientific">Evansella vedderi</name>
    <dbReference type="NCBI Taxonomy" id="38282"/>
    <lineage>
        <taxon>Bacteria</taxon>
        <taxon>Bacillati</taxon>
        <taxon>Bacillota</taxon>
        <taxon>Bacilli</taxon>
        <taxon>Bacillales</taxon>
        <taxon>Bacillaceae</taxon>
        <taxon>Evansella</taxon>
    </lineage>
</organism>
<evidence type="ECO:0000313" key="1">
    <source>
        <dbReference type="EMBL" id="MDQ0254212.1"/>
    </source>
</evidence>
<reference evidence="1 2" key="1">
    <citation type="submission" date="2023-07" db="EMBL/GenBank/DDBJ databases">
        <title>Genomic Encyclopedia of Type Strains, Phase IV (KMG-IV): sequencing the most valuable type-strain genomes for metagenomic binning, comparative biology and taxonomic classification.</title>
        <authorList>
            <person name="Goeker M."/>
        </authorList>
    </citation>
    <scope>NUCLEOTIDE SEQUENCE [LARGE SCALE GENOMIC DNA]</scope>
    <source>
        <strain evidence="1 2">DSM 9768</strain>
    </source>
</reference>
<dbReference type="EMBL" id="JAUSUG010000005">
    <property type="protein sequence ID" value="MDQ0254212.1"/>
    <property type="molecule type" value="Genomic_DNA"/>
</dbReference>
<comment type="caution">
    <text evidence="1">The sequence shown here is derived from an EMBL/GenBank/DDBJ whole genome shotgun (WGS) entry which is preliminary data.</text>
</comment>